<evidence type="ECO:0000313" key="1">
    <source>
        <dbReference type="EMBL" id="SUZ57549.1"/>
    </source>
</evidence>
<gene>
    <name evidence="1" type="ORF">METZ01_LOCUS10403</name>
</gene>
<accession>A0A381NTC6</accession>
<dbReference type="AlphaFoldDB" id="A0A381NTC6"/>
<organism evidence="1">
    <name type="scientific">marine metagenome</name>
    <dbReference type="NCBI Taxonomy" id="408172"/>
    <lineage>
        <taxon>unclassified sequences</taxon>
        <taxon>metagenomes</taxon>
        <taxon>ecological metagenomes</taxon>
    </lineage>
</organism>
<protein>
    <submittedName>
        <fullName evidence="1">Uncharacterized protein</fullName>
    </submittedName>
</protein>
<name>A0A381NTC6_9ZZZZ</name>
<reference evidence="1" key="1">
    <citation type="submission" date="2018-05" db="EMBL/GenBank/DDBJ databases">
        <authorList>
            <person name="Lanie J.A."/>
            <person name="Ng W.-L."/>
            <person name="Kazmierczak K.M."/>
            <person name="Andrzejewski T.M."/>
            <person name="Davidsen T.M."/>
            <person name="Wayne K.J."/>
            <person name="Tettelin H."/>
            <person name="Glass J.I."/>
            <person name="Rusch D."/>
            <person name="Podicherti R."/>
            <person name="Tsui H.-C.T."/>
            <person name="Winkler M.E."/>
        </authorList>
    </citation>
    <scope>NUCLEOTIDE SEQUENCE</scope>
</reference>
<dbReference type="EMBL" id="UINC01000564">
    <property type="protein sequence ID" value="SUZ57549.1"/>
    <property type="molecule type" value="Genomic_DNA"/>
</dbReference>
<sequence>MLELKNLNKFFIRVNHAGEGIRYDEKLK</sequence>
<proteinExistence type="predicted"/>